<name>A0A9P9G2Z5_FUSRE</name>
<dbReference type="AlphaFoldDB" id="A0A9P9G2Z5"/>
<comment type="caution">
    <text evidence="1">The sequence shown here is derived from an EMBL/GenBank/DDBJ whole genome shotgun (WGS) entry which is preliminary data.</text>
</comment>
<dbReference type="GeneID" id="70227346"/>
<sequence>MAPTLTGLPSEIRQQIFKECLKVDGGYIYDIQTDKLTNADEGHTLIDLSLRHTCRSIAKDTKTIPLAVNIIHFSTSFLRDDWRSLAGCFNLAATAYYILEQDLVFHLAEFITPAMFAQLDSKFPRFRSAFESELSNHNISNPVRDRPRSKSLVDRMRPPLCPWVDFFFRLYVDGPDVLGPFAHHSFAGAHEEDFMDPCRDLPSQPHKQWLEQSGDIRDALSYCLRLIAEQVPTEFANQVYKTLPHWVGKYQSQEFLRLKFNLWDIPSREEVAHLLALLNIHEFVWKLPEIWTYPLGFYQELGDAPSKPRPENAERGQYATEYDNPMRLVQHFDYRYRKKIRFSATASAIRFLQRLPVDQRIQIRRVTLHEDSPSVNMPSLHAQGLVPLFKENPLLRVERRVSVFGCIYNFAGPSEDCITRAKTRPLYGPSFLPKLQSWLIDALAMRDLDIPTGSFTFTLEGGPYGDFCTEVFQGCILMSIADDEAFIKCGELGLFRSIDSMSCTPDHFFLDPRFKEAIDHLVNQTSILRSDFNPGVPVDPNAVVEESKGFDDVEDLIERWEYSAIFFGCKMPTDLYYDVMLAAKYDFQTREQYIESQGGKVKEQES</sequence>
<dbReference type="OrthoDB" id="5062850at2759"/>
<dbReference type="RefSeq" id="XP_046043092.1">
    <property type="nucleotide sequence ID" value="XM_046197392.1"/>
</dbReference>
<evidence type="ECO:0000313" key="2">
    <source>
        <dbReference type="Proteomes" id="UP000720189"/>
    </source>
</evidence>
<gene>
    <name evidence="1" type="ORF">BKA55DRAFT_654355</name>
</gene>
<dbReference type="Proteomes" id="UP000720189">
    <property type="component" value="Unassembled WGS sequence"/>
</dbReference>
<organism evidence="1 2">
    <name type="scientific">Fusarium redolens</name>
    <dbReference type="NCBI Taxonomy" id="48865"/>
    <lineage>
        <taxon>Eukaryota</taxon>
        <taxon>Fungi</taxon>
        <taxon>Dikarya</taxon>
        <taxon>Ascomycota</taxon>
        <taxon>Pezizomycotina</taxon>
        <taxon>Sordariomycetes</taxon>
        <taxon>Hypocreomycetidae</taxon>
        <taxon>Hypocreales</taxon>
        <taxon>Nectriaceae</taxon>
        <taxon>Fusarium</taxon>
        <taxon>Fusarium redolens species complex</taxon>
    </lineage>
</organism>
<protein>
    <submittedName>
        <fullName evidence="1">Uncharacterized protein</fullName>
    </submittedName>
</protein>
<evidence type="ECO:0000313" key="1">
    <source>
        <dbReference type="EMBL" id="KAH7230454.1"/>
    </source>
</evidence>
<keyword evidence="2" id="KW-1185">Reference proteome</keyword>
<dbReference type="EMBL" id="JAGMUX010000022">
    <property type="protein sequence ID" value="KAH7230454.1"/>
    <property type="molecule type" value="Genomic_DNA"/>
</dbReference>
<reference evidence="1" key="1">
    <citation type="journal article" date="2021" name="Nat. Commun.">
        <title>Genetic determinants of endophytism in the Arabidopsis root mycobiome.</title>
        <authorList>
            <person name="Mesny F."/>
            <person name="Miyauchi S."/>
            <person name="Thiergart T."/>
            <person name="Pickel B."/>
            <person name="Atanasova L."/>
            <person name="Karlsson M."/>
            <person name="Huettel B."/>
            <person name="Barry K.W."/>
            <person name="Haridas S."/>
            <person name="Chen C."/>
            <person name="Bauer D."/>
            <person name="Andreopoulos W."/>
            <person name="Pangilinan J."/>
            <person name="LaButti K."/>
            <person name="Riley R."/>
            <person name="Lipzen A."/>
            <person name="Clum A."/>
            <person name="Drula E."/>
            <person name="Henrissat B."/>
            <person name="Kohler A."/>
            <person name="Grigoriev I.V."/>
            <person name="Martin F.M."/>
            <person name="Hacquard S."/>
        </authorList>
    </citation>
    <scope>NUCLEOTIDE SEQUENCE</scope>
    <source>
        <strain evidence="1">MPI-CAGE-AT-0023</strain>
    </source>
</reference>
<accession>A0A9P9G2Z5</accession>
<proteinExistence type="predicted"/>